<dbReference type="Gene3D" id="3.40.50.450">
    <property type="match status" value="1"/>
</dbReference>
<dbReference type="PANTHER" id="PTHR43393:SF3">
    <property type="entry name" value="LYSINE DECARBOXYLASE-LIKE PROTEIN"/>
    <property type="match status" value="1"/>
</dbReference>
<evidence type="ECO:0000313" key="2">
    <source>
        <dbReference type="Proteomes" id="UP000177967"/>
    </source>
</evidence>
<proteinExistence type="predicted"/>
<dbReference type="InterPro" id="IPR052341">
    <property type="entry name" value="LOG_family_nucleotidases"/>
</dbReference>
<dbReference type="STRING" id="1797513.A2782_01215"/>
<protein>
    <recommendedName>
        <fullName evidence="3">Cytokinin riboside 5'-monophosphate phosphoribohydrolase</fullName>
    </recommendedName>
</protein>
<dbReference type="SUPFAM" id="SSF102405">
    <property type="entry name" value="MCP/YpsA-like"/>
    <property type="match status" value="1"/>
</dbReference>
<evidence type="ECO:0008006" key="3">
    <source>
        <dbReference type="Google" id="ProtNLM"/>
    </source>
</evidence>
<comment type="caution">
    <text evidence="1">The sequence shown here is derived from an EMBL/GenBank/DDBJ whole genome shotgun (WGS) entry which is preliminary data.</text>
</comment>
<organism evidence="1 2">
    <name type="scientific">Candidatus Blackburnbacteria bacterium RIFCSPHIGHO2_01_FULL_43_15b</name>
    <dbReference type="NCBI Taxonomy" id="1797513"/>
    <lineage>
        <taxon>Bacteria</taxon>
        <taxon>Candidatus Blackburniibacteriota</taxon>
    </lineage>
</organism>
<sequence>MTKNVTFLGYSDTQPGEKLYQEAYDVAAEVAKAGYVIVNGGGPGVMRASTEGAHSVGGHAVGITFYPENITFFEGRDESNKVDELLEEKTYVERTLKLLDYGDIYVIFNGGTGTISEFGMSWGLARLYFGRHKPLILFGGFWYPILEEIARTMKLRKEELEVYKIVTEVDQVVPAIRGFEAQSR</sequence>
<name>A0A1G1V238_9BACT</name>
<dbReference type="InterPro" id="IPR041164">
    <property type="entry name" value="LDcluster4"/>
</dbReference>
<dbReference type="AlphaFoldDB" id="A0A1G1V238"/>
<dbReference type="GO" id="GO:0005829">
    <property type="term" value="C:cytosol"/>
    <property type="evidence" value="ECO:0007669"/>
    <property type="project" value="TreeGrafter"/>
</dbReference>
<evidence type="ECO:0000313" key="1">
    <source>
        <dbReference type="EMBL" id="OGY09423.1"/>
    </source>
</evidence>
<gene>
    <name evidence="1" type="ORF">A2782_01215</name>
</gene>
<dbReference type="Pfam" id="PF18306">
    <property type="entry name" value="LDcluster4"/>
    <property type="match status" value="1"/>
</dbReference>
<reference evidence="1 2" key="1">
    <citation type="journal article" date="2016" name="Nat. Commun.">
        <title>Thousands of microbial genomes shed light on interconnected biogeochemical processes in an aquifer system.</title>
        <authorList>
            <person name="Anantharaman K."/>
            <person name="Brown C.T."/>
            <person name="Hug L.A."/>
            <person name="Sharon I."/>
            <person name="Castelle C.J."/>
            <person name="Probst A.J."/>
            <person name="Thomas B.C."/>
            <person name="Singh A."/>
            <person name="Wilkins M.J."/>
            <person name="Karaoz U."/>
            <person name="Brodie E.L."/>
            <person name="Williams K.H."/>
            <person name="Hubbard S.S."/>
            <person name="Banfield J.F."/>
        </authorList>
    </citation>
    <scope>NUCLEOTIDE SEQUENCE [LARGE SCALE GENOMIC DNA]</scope>
</reference>
<accession>A0A1G1V238</accession>
<dbReference type="EMBL" id="MHBW01000010">
    <property type="protein sequence ID" value="OGY09423.1"/>
    <property type="molecule type" value="Genomic_DNA"/>
</dbReference>
<dbReference type="PANTHER" id="PTHR43393">
    <property type="entry name" value="CYTOKININ RIBOSIDE 5'-MONOPHOSPHATE PHOSPHORIBOHYDROLASE"/>
    <property type="match status" value="1"/>
</dbReference>
<dbReference type="Proteomes" id="UP000177967">
    <property type="component" value="Unassembled WGS sequence"/>
</dbReference>